<organism evidence="1 2">
    <name type="scientific">Lacihabitans lacunae</name>
    <dbReference type="NCBI Taxonomy" id="1028214"/>
    <lineage>
        <taxon>Bacteria</taxon>
        <taxon>Pseudomonadati</taxon>
        <taxon>Bacteroidota</taxon>
        <taxon>Cytophagia</taxon>
        <taxon>Cytophagales</taxon>
        <taxon>Leadbetterellaceae</taxon>
        <taxon>Lacihabitans</taxon>
    </lineage>
</organism>
<dbReference type="Proteomes" id="UP001595616">
    <property type="component" value="Unassembled WGS sequence"/>
</dbReference>
<evidence type="ECO:0000313" key="2">
    <source>
        <dbReference type="Proteomes" id="UP001595616"/>
    </source>
</evidence>
<comment type="caution">
    <text evidence="1">The sequence shown here is derived from an EMBL/GenBank/DDBJ whole genome shotgun (WGS) entry which is preliminary data.</text>
</comment>
<protein>
    <submittedName>
        <fullName evidence="1">Uncharacterized protein</fullName>
    </submittedName>
</protein>
<reference evidence="2" key="1">
    <citation type="journal article" date="2019" name="Int. J. Syst. Evol. Microbiol.">
        <title>The Global Catalogue of Microorganisms (GCM) 10K type strain sequencing project: providing services to taxonomists for standard genome sequencing and annotation.</title>
        <authorList>
            <consortium name="The Broad Institute Genomics Platform"/>
            <consortium name="The Broad Institute Genome Sequencing Center for Infectious Disease"/>
            <person name="Wu L."/>
            <person name="Ma J."/>
        </authorList>
    </citation>
    <scope>NUCLEOTIDE SEQUENCE [LARGE SCALE GENOMIC DNA]</scope>
    <source>
        <strain evidence="2">CECT 7956</strain>
    </source>
</reference>
<keyword evidence="2" id="KW-1185">Reference proteome</keyword>
<sequence>MATWKRKPQECEGNYWFEGQLFVTYEVQADIPKEEIIEIVEQTLQAVEEHGGLDYLQVFENDFGNKLYFIASASKEMIESGEFDPNDIEYNSTYPHF</sequence>
<proteinExistence type="predicted"/>
<name>A0ABV7Z179_9BACT</name>
<evidence type="ECO:0000313" key="1">
    <source>
        <dbReference type="EMBL" id="MFC3813309.1"/>
    </source>
</evidence>
<dbReference type="RefSeq" id="WP_379840296.1">
    <property type="nucleotide sequence ID" value="NZ_JBHRYQ010000002.1"/>
</dbReference>
<accession>A0ABV7Z179</accession>
<gene>
    <name evidence="1" type="ORF">ACFOOI_21775</name>
</gene>
<dbReference type="EMBL" id="JBHRYQ010000002">
    <property type="protein sequence ID" value="MFC3813309.1"/>
    <property type="molecule type" value="Genomic_DNA"/>
</dbReference>